<protein>
    <submittedName>
        <fullName evidence="9">Pentatricopeptide repeat-containing protein</fullName>
    </submittedName>
</protein>
<dbReference type="OrthoDB" id="10258787at2759"/>
<dbReference type="InterPro" id="IPR056168">
    <property type="entry name" value="TPR_IF140/IFT172/WDR19"/>
</dbReference>
<keyword evidence="8" id="KW-1185">Reference proteome</keyword>
<evidence type="ECO:0000313" key="7">
    <source>
        <dbReference type="EMBL" id="VDN22761.1"/>
    </source>
</evidence>
<evidence type="ECO:0000259" key="6">
    <source>
        <dbReference type="Pfam" id="PF24762"/>
    </source>
</evidence>
<dbReference type="Gene3D" id="1.25.40.470">
    <property type="match status" value="1"/>
</dbReference>
<dbReference type="GO" id="GO:0035721">
    <property type="term" value="P:intraciliary retrograde transport"/>
    <property type="evidence" value="ECO:0007669"/>
    <property type="project" value="TreeGrafter"/>
</dbReference>
<dbReference type="AlphaFoldDB" id="A0A183DY79"/>
<evidence type="ECO:0000256" key="3">
    <source>
        <dbReference type="ARBA" id="ARBA00022737"/>
    </source>
</evidence>
<organism evidence="9">
    <name type="scientific">Gongylonema pulchrum</name>
    <dbReference type="NCBI Taxonomy" id="637853"/>
    <lineage>
        <taxon>Eukaryota</taxon>
        <taxon>Metazoa</taxon>
        <taxon>Ecdysozoa</taxon>
        <taxon>Nematoda</taxon>
        <taxon>Chromadorea</taxon>
        <taxon>Rhabditida</taxon>
        <taxon>Spirurina</taxon>
        <taxon>Spiruromorpha</taxon>
        <taxon>Spiruroidea</taxon>
        <taxon>Gongylonematidae</taxon>
        <taxon>Gongylonema</taxon>
    </lineage>
</organism>
<sequence length="144" mass="16335">MAHMCVKTRRLDVALVCLGNMGHARGARALRKSMQSGDPPEVQVATLAIQLGLLDEAQLLFTKCGRFDLVNRLLQTRNRWDEAFKVAEKHDRIHLRNTYYNYANYLESLGSVESAVEKSDIHYFHLYHLTGVFIGDGLPKFLAS</sequence>
<name>A0A183DY79_9BILA</name>
<evidence type="ECO:0000256" key="5">
    <source>
        <dbReference type="ARBA" id="ARBA00023273"/>
    </source>
</evidence>
<evidence type="ECO:0000313" key="9">
    <source>
        <dbReference type="WBParaSite" id="GPUH_0001368501-mRNA-1"/>
    </source>
</evidence>
<dbReference type="GO" id="GO:0030991">
    <property type="term" value="C:intraciliary transport particle A"/>
    <property type="evidence" value="ECO:0007669"/>
    <property type="project" value="TreeGrafter"/>
</dbReference>
<feature type="domain" description="IF140/IFT172/WDR19 TPR" evidence="6">
    <location>
        <begin position="1"/>
        <end position="126"/>
    </location>
</feature>
<dbReference type="GO" id="GO:0005930">
    <property type="term" value="C:axoneme"/>
    <property type="evidence" value="ECO:0007669"/>
    <property type="project" value="TreeGrafter"/>
</dbReference>
<evidence type="ECO:0000256" key="2">
    <source>
        <dbReference type="ARBA" id="ARBA00022574"/>
    </source>
</evidence>
<dbReference type="Pfam" id="PF24762">
    <property type="entry name" value="TPR_IF140-IFT172"/>
    <property type="match status" value="1"/>
</dbReference>
<reference evidence="9" key="1">
    <citation type="submission" date="2016-06" db="UniProtKB">
        <authorList>
            <consortium name="WormBaseParasite"/>
        </authorList>
    </citation>
    <scope>IDENTIFICATION</scope>
</reference>
<dbReference type="PANTHER" id="PTHR15722:SF7">
    <property type="entry name" value="INTRAFLAGELLAR TRANSPORT PROTEIN 140 HOMOLOG"/>
    <property type="match status" value="1"/>
</dbReference>
<keyword evidence="3" id="KW-0677">Repeat</keyword>
<comment type="subcellular location">
    <subcellularLocation>
        <location evidence="1">Cell projection</location>
        <location evidence="1">Cilium</location>
    </subcellularLocation>
</comment>
<keyword evidence="2" id="KW-0853">WD repeat</keyword>
<keyword evidence="5" id="KW-0966">Cell projection</keyword>
<reference evidence="7 8" key="2">
    <citation type="submission" date="2018-11" db="EMBL/GenBank/DDBJ databases">
        <authorList>
            <consortium name="Pathogen Informatics"/>
        </authorList>
    </citation>
    <scope>NUCLEOTIDE SEQUENCE [LARGE SCALE GENOMIC DNA]</scope>
</reference>
<evidence type="ECO:0000256" key="1">
    <source>
        <dbReference type="ARBA" id="ARBA00004138"/>
    </source>
</evidence>
<keyword evidence="4" id="KW-0969">Cilium</keyword>
<evidence type="ECO:0000313" key="8">
    <source>
        <dbReference type="Proteomes" id="UP000271098"/>
    </source>
</evidence>
<evidence type="ECO:0000256" key="4">
    <source>
        <dbReference type="ARBA" id="ARBA00023069"/>
    </source>
</evidence>
<dbReference type="Proteomes" id="UP000271098">
    <property type="component" value="Unassembled WGS sequence"/>
</dbReference>
<accession>A0A183DY79</accession>
<proteinExistence type="predicted"/>
<dbReference type="GO" id="GO:0036064">
    <property type="term" value="C:ciliary basal body"/>
    <property type="evidence" value="ECO:0007669"/>
    <property type="project" value="TreeGrafter"/>
</dbReference>
<dbReference type="WBParaSite" id="GPUH_0001368501-mRNA-1">
    <property type="protein sequence ID" value="GPUH_0001368501-mRNA-1"/>
    <property type="gene ID" value="GPUH_0001368501"/>
</dbReference>
<gene>
    <name evidence="7" type="ORF">GPUH_LOCUS13670</name>
</gene>
<dbReference type="EMBL" id="UYRT01080443">
    <property type="protein sequence ID" value="VDN22761.1"/>
    <property type="molecule type" value="Genomic_DNA"/>
</dbReference>
<dbReference type="PANTHER" id="PTHR15722">
    <property type="entry name" value="IFT140/172-RELATED"/>
    <property type="match status" value="1"/>
</dbReference>